<evidence type="ECO:0000256" key="3">
    <source>
        <dbReference type="ARBA" id="ARBA00022722"/>
    </source>
</evidence>
<evidence type="ECO:0000259" key="10">
    <source>
        <dbReference type="PROSITE" id="PS51192"/>
    </source>
</evidence>
<keyword evidence="5" id="KW-0547">Nucleotide-binding</keyword>
<dbReference type="Pfam" id="PF00270">
    <property type="entry name" value="DEAD"/>
    <property type="match status" value="1"/>
</dbReference>
<dbReference type="InterPro" id="IPR006674">
    <property type="entry name" value="HD_domain"/>
</dbReference>
<dbReference type="InterPro" id="IPR014001">
    <property type="entry name" value="Helicase_ATP-bd"/>
</dbReference>
<gene>
    <name evidence="12" type="ORF">BC739_006671</name>
</gene>
<dbReference type="InterPro" id="IPR027417">
    <property type="entry name" value="P-loop_NTPase"/>
</dbReference>
<dbReference type="RefSeq" id="WP_318296764.1">
    <property type="nucleotide sequence ID" value="NZ_BAAABQ010000004.1"/>
</dbReference>
<keyword evidence="6 12" id="KW-0378">Hydrolase</keyword>
<dbReference type="Pfam" id="PF22590">
    <property type="entry name" value="Cas3-like_C_2"/>
    <property type="match status" value="1"/>
</dbReference>
<keyword evidence="3" id="KW-0540">Nuclease</keyword>
<evidence type="ECO:0000256" key="2">
    <source>
        <dbReference type="ARBA" id="ARBA00009046"/>
    </source>
</evidence>
<dbReference type="InterPro" id="IPR006474">
    <property type="entry name" value="Helicase_Cas3_CRISPR-ass_core"/>
</dbReference>
<dbReference type="SMART" id="SM00487">
    <property type="entry name" value="DEXDc"/>
    <property type="match status" value="1"/>
</dbReference>
<dbReference type="SUPFAM" id="SSF52540">
    <property type="entry name" value="P-loop containing nucleoside triphosphate hydrolases"/>
    <property type="match status" value="1"/>
</dbReference>
<dbReference type="CDD" id="cd17930">
    <property type="entry name" value="DEXHc_cas3"/>
    <property type="match status" value="1"/>
</dbReference>
<evidence type="ECO:0000256" key="7">
    <source>
        <dbReference type="ARBA" id="ARBA00022806"/>
    </source>
</evidence>
<dbReference type="InterPro" id="IPR006483">
    <property type="entry name" value="CRISPR-assoc_Cas3_HD"/>
</dbReference>
<organism evidence="12 13">
    <name type="scientific">Kutzneria viridogrisea</name>
    <dbReference type="NCBI Taxonomy" id="47990"/>
    <lineage>
        <taxon>Bacteria</taxon>
        <taxon>Bacillati</taxon>
        <taxon>Actinomycetota</taxon>
        <taxon>Actinomycetes</taxon>
        <taxon>Pseudonocardiales</taxon>
        <taxon>Pseudonocardiaceae</taxon>
        <taxon>Kutzneria</taxon>
    </lineage>
</organism>
<reference evidence="12 13" key="1">
    <citation type="submission" date="2020-08" db="EMBL/GenBank/DDBJ databases">
        <title>Genomic Encyclopedia of Archaeal and Bacterial Type Strains, Phase II (KMG-II): from individual species to whole genera.</title>
        <authorList>
            <person name="Goeker M."/>
        </authorList>
    </citation>
    <scope>NUCLEOTIDE SEQUENCE [LARGE SCALE GENOMIC DNA]</scope>
    <source>
        <strain evidence="12 13">DSM 43850</strain>
    </source>
</reference>
<evidence type="ECO:0000256" key="4">
    <source>
        <dbReference type="ARBA" id="ARBA00022723"/>
    </source>
</evidence>
<dbReference type="GO" id="GO:0004519">
    <property type="term" value="F:endonuclease activity"/>
    <property type="evidence" value="ECO:0007669"/>
    <property type="project" value="UniProtKB-KW"/>
</dbReference>
<dbReference type="Gene3D" id="3.40.50.300">
    <property type="entry name" value="P-loop containing nucleotide triphosphate hydrolases"/>
    <property type="match status" value="2"/>
</dbReference>
<keyword evidence="13" id="KW-1185">Reference proteome</keyword>
<dbReference type="InterPro" id="IPR011545">
    <property type="entry name" value="DEAD/DEAH_box_helicase_dom"/>
</dbReference>
<dbReference type="EC" id="3.1.-.-" evidence="12"/>
<dbReference type="InterPro" id="IPR050079">
    <property type="entry name" value="DEAD_box_RNA_helicase"/>
</dbReference>
<dbReference type="Gene3D" id="1.10.3210.30">
    <property type="match status" value="1"/>
</dbReference>
<evidence type="ECO:0000313" key="13">
    <source>
        <dbReference type="Proteomes" id="UP000517916"/>
    </source>
</evidence>
<dbReference type="NCBIfam" id="TIGR01596">
    <property type="entry name" value="cas3_HD"/>
    <property type="match status" value="1"/>
</dbReference>
<keyword evidence="9" id="KW-0051">Antiviral defense</keyword>
<keyword evidence="4" id="KW-0479">Metal-binding</keyword>
<dbReference type="InterPro" id="IPR054712">
    <property type="entry name" value="Cas3-like_dom"/>
</dbReference>
<keyword evidence="12" id="KW-0255">Endonuclease</keyword>
<evidence type="ECO:0000256" key="8">
    <source>
        <dbReference type="ARBA" id="ARBA00022840"/>
    </source>
</evidence>
<evidence type="ECO:0000256" key="5">
    <source>
        <dbReference type="ARBA" id="ARBA00022741"/>
    </source>
</evidence>
<dbReference type="NCBIfam" id="TIGR01587">
    <property type="entry name" value="cas3_core"/>
    <property type="match status" value="1"/>
</dbReference>
<dbReference type="CDD" id="cd09641">
    <property type="entry name" value="Cas3''_I"/>
    <property type="match status" value="1"/>
</dbReference>
<name>A0ABR6BRP6_9PSEU</name>
<feature type="domain" description="HD Cas3-type" evidence="11">
    <location>
        <begin position="12"/>
        <end position="170"/>
    </location>
</feature>
<dbReference type="EC" id="3.6.4.-" evidence="12"/>
<feature type="domain" description="Helicase ATP-binding" evidence="10">
    <location>
        <begin position="239"/>
        <end position="403"/>
    </location>
</feature>
<protein>
    <submittedName>
        <fullName evidence="12">CRISPR-associated endonuclease/helicase Cas3</fullName>
        <ecNumber evidence="12">3.1.-.-</ecNumber>
        <ecNumber evidence="12">3.6.4.-</ecNumber>
    </submittedName>
</protein>
<sequence>MAVSLWAHSVNDAGARHGLADHVRRTAELARRFAEPFGAGPLAEALGLWHDAGKADCGWQQRLLDVEGTDGPVGGNHKSLGARVLRSVAGPMALAIEGHHGGLPDVEALTELTEGDGDQQTLHRFYEAVPEARALATGPVLVPAGWRRDPLVAEMGLRLVFSALVDADHLDTAAHFACAENPVLAPDTDMAGLAARFEETRRRLLSGRLSSPVDEVREKLYQEVVGKAPGPLGIYKLPAPTGAGKTITGAGFALHHAAHNRQRRVIIAVPLIAITEQNAEVYRTLLGKDVVLEHHSNAELDDDRARLGAENWDAPVVVTTTVQLFDSLFGRKPARSRKLHRLAGAVIVLDEVQLLPMPLLAPILDALKVLVEHFRVTVVLTSATQPAFETLGVWRSLRRRPVCLVEDPAALFTALRRVDYRWSISPRPQLEEVAGQAAEQDQALVVVNTVDQARRFLRLLDATGAGHVWHLSTRMCQAHRRDVLARIRAALAEGDPIQVVSTQLIEAGVDVDFPTVFRALAPAESLQQAAGRANREGRRPEGGQVVVFDAADTTIPAFYRTAVGICRVHFGPGVDKADPDNVDALDSYYRHLYQAIDLDHAERGRTIQDNRARLRFQAVADGPLRDGGAGAGRDAALAFRMLDDDTVPVVVTGYRDTDHVTGLLDQIRATHGARRDLFRALQPYLVSLPRHLVTDPALAALCRPVVGEHGGLLEWCGDYDQRLGIDEGQIGKDSVW</sequence>
<dbReference type="InterPro" id="IPR038257">
    <property type="entry name" value="CRISPR-assoc_Cas3_HD_sf"/>
</dbReference>
<proteinExistence type="inferred from homology"/>
<keyword evidence="8" id="KW-0067">ATP-binding</keyword>
<dbReference type="PROSITE" id="PS51643">
    <property type="entry name" value="HD_CAS3"/>
    <property type="match status" value="1"/>
</dbReference>
<keyword evidence="7" id="KW-0347">Helicase</keyword>
<dbReference type="PANTHER" id="PTHR47959:SF16">
    <property type="entry name" value="CRISPR-ASSOCIATED NUCLEASE_HELICASE CAS3-RELATED"/>
    <property type="match status" value="1"/>
</dbReference>
<comment type="similarity">
    <text evidence="1">In the N-terminal section; belongs to the CRISPR-associated nuclease Cas3-HD family.</text>
</comment>
<dbReference type="PROSITE" id="PS51192">
    <property type="entry name" value="HELICASE_ATP_BIND_1"/>
    <property type="match status" value="1"/>
</dbReference>
<dbReference type="Proteomes" id="UP000517916">
    <property type="component" value="Unassembled WGS sequence"/>
</dbReference>
<evidence type="ECO:0000256" key="6">
    <source>
        <dbReference type="ARBA" id="ARBA00022801"/>
    </source>
</evidence>
<dbReference type="Pfam" id="PF01966">
    <property type="entry name" value="HD"/>
    <property type="match status" value="1"/>
</dbReference>
<evidence type="ECO:0000256" key="1">
    <source>
        <dbReference type="ARBA" id="ARBA00006847"/>
    </source>
</evidence>
<evidence type="ECO:0000313" key="12">
    <source>
        <dbReference type="EMBL" id="MBA8929453.1"/>
    </source>
</evidence>
<evidence type="ECO:0000259" key="11">
    <source>
        <dbReference type="PROSITE" id="PS51643"/>
    </source>
</evidence>
<dbReference type="EMBL" id="JACJID010000005">
    <property type="protein sequence ID" value="MBA8929453.1"/>
    <property type="molecule type" value="Genomic_DNA"/>
</dbReference>
<dbReference type="SUPFAM" id="SSF109604">
    <property type="entry name" value="HD-domain/PDEase-like"/>
    <property type="match status" value="1"/>
</dbReference>
<accession>A0ABR6BRP6</accession>
<dbReference type="PANTHER" id="PTHR47959">
    <property type="entry name" value="ATP-DEPENDENT RNA HELICASE RHLE-RELATED"/>
    <property type="match status" value="1"/>
</dbReference>
<evidence type="ECO:0000256" key="9">
    <source>
        <dbReference type="ARBA" id="ARBA00023118"/>
    </source>
</evidence>
<comment type="similarity">
    <text evidence="2">In the central section; belongs to the CRISPR-associated helicase Cas3 family.</text>
</comment>
<comment type="caution">
    <text evidence="12">The sequence shown here is derived from an EMBL/GenBank/DDBJ whole genome shotgun (WGS) entry which is preliminary data.</text>
</comment>
<dbReference type="GO" id="GO:0016787">
    <property type="term" value="F:hydrolase activity"/>
    <property type="evidence" value="ECO:0007669"/>
    <property type="project" value="UniProtKB-KW"/>
</dbReference>